<dbReference type="InterPro" id="IPR004090">
    <property type="entry name" value="Chemotax_Me-accpt_rcpt"/>
</dbReference>
<gene>
    <name evidence="8" type="ORF">P0M35_03895</name>
</gene>
<dbReference type="InterPro" id="IPR004089">
    <property type="entry name" value="MCPsignal_dom"/>
</dbReference>
<reference evidence="8" key="1">
    <citation type="submission" date="2023-03" db="EMBL/GenBank/DDBJ databases">
        <title>Stygiobacter electus gen. nov., sp. nov., facultatively anaerobic thermotolerant bacterium of the class Ignavibacteria from a well of Yessentuki mineral water deposit.</title>
        <authorList>
            <person name="Podosokorskaya O.A."/>
            <person name="Elcheninov A.G."/>
            <person name="Petrova N.F."/>
            <person name="Zavarzina D.G."/>
            <person name="Kublanov I.V."/>
            <person name="Merkel A.Y."/>
        </authorList>
    </citation>
    <scope>NUCLEOTIDE SEQUENCE</scope>
    <source>
        <strain evidence="8">09-Me</strain>
    </source>
</reference>
<dbReference type="PROSITE" id="PS50111">
    <property type="entry name" value="CHEMOTAXIS_TRANSDUC_2"/>
    <property type="match status" value="1"/>
</dbReference>
<keyword evidence="5" id="KW-0812">Transmembrane</keyword>
<dbReference type="Pfam" id="PF00015">
    <property type="entry name" value="MCPsignal"/>
    <property type="match status" value="1"/>
</dbReference>
<proteinExistence type="inferred from homology"/>
<dbReference type="Pfam" id="PF12729">
    <property type="entry name" value="4HB_MCP_1"/>
    <property type="match status" value="1"/>
</dbReference>
<keyword evidence="5" id="KW-0472">Membrane</keyword>
<dbReference type="EMBL" id="JARGDL010000003">
    <property type="protein sequence ID" value="MDF1611280.1"/>
    <property type="molecule type" value="Genomic_DNA"/>
</dbReference>
<evidence type="ECO:0000259" key="7">
    <source>
        <dbReference type="PROSITE" id="PS50885"/>
    </source>
</evidence>
<organism evidence="8 9">
    <name type="scientific">Stygiobacter electus</name>
    <dbReference type="NCBI Taxonomy" id="3032292"/>
    <lineage>
        <taxon>Bacteria</taxon>
        <taxon>Pseudomonadati</taxon>
        <taxon>Ignavibacteriota</taxon>
        <taxon>Ignavibacteria</taxon>
        <taxon>Ignavibacteriales</taxon>
        <taxon>Melioribacteraceae</taxon>
        <taxon>Stygiobacter</taxon>
    </lineage>
</organism>
<dbReference type="FunFam" id="1.10.287.950:FF:000001">
    <property type="entry name" value="Methyl-accepting chemotaxis sensory transducer"/>
    <property type="match status" value="1"/>
</dbReference>
<dbReference type="PROSITE" id="PS50885">
    <property type="entry name" value="HAMP"/>
    <property type="match status" value="1"/>
</dbReference>
<dbReference type="Gene3D" id="1.10.287.950">
    <property type="entry name" value="Methyl-accepting chemotaxis protein"/>
    <property type="match status" value="1"/>
</dbReference>
<dbReference type="Proteomes" id="UP001221302">
    <property type="component" value="Unassembled WGS sequence"/>
</dbReference>
<dbReference type="CDD" id="cd11386">
    <property type="entry name" value="MCP_signal"/>
    <property type="match status" value="1"/>
</dbReference>
<keyword evidence="9" id="KW-1185">Reference proteome</keyword>
<keyword evidence="2 4" id="KW-0807">Transducer</keyword>
<dbReference type="Gene3D" id="1.20.120.1530">
    <property type="match status" value="1"/>
</dbReference>
<comment type="similarity">
    <text evidence="3">Belongs to the methyl-accepting chemotaxis (MCP) protein family.</text>
</comment>
<dbReference type="CDD" id="cd06225">
    <property type="entry name" value="HAMP"/>
    <property type="match status" value="2"/>
</dbReference>
<dbReference type="GO" id="GO:0006935">
    <property type="term" value="P:chemotaxis"/>
    <property type="evidence" value="ECO:0007669"/>
    <property type="project" value="InterPro"/>
</dbReference>
<dbReference type="PRINTS" id="PR00260">
    <property type="entry name" value="CHEMTRNSDUCR"/>
</dbReference>
<evidence type="ECO:0000256" key="5">
    <source>
        <dbReference type="SAM" id="Phobius"/>
    </source>
</evidence>
<dbReference type="GO" id="GO:0007165">
    <property type="term" value="P:signal transduction"/>
    <property type="evidence" value="ECO:0007669"/>
    <property type="project" value="UniProtKB-KW"/>
</dbReference>
<evidence type="ECO:0000256" key="1">
    <source>
        <dbReference type="ARBA" id="ARBA00004370"/>
    </source>
</evidence>
<dbReference type="Pfam" id="PF18947">
    <property type="entry name" value="HAMP_2"/>
    <property type="match status" value="1"/>
</dbReference>
<evidence type="ECO:0000313" key="9">
    <source>
        <dbReference type="Proteomes" id="UP001221302"/>
    </source>
</evidence>
<dbReference type="GO" id="GO:0016020">
    <property type="term" value="C:membrane"/>
    <property type="evidence" value="ECO:0007669"/>
    <property type="project" value="UniProtKB-SubCell"/>
</dbReference>
<dbReference type="RefSeq" id="WP_321535046.1">
    <property type="nucleotide sequence ID" value="NZ_JARGDL010000003.1"/>
</dbReference>
<evidence type="ECO:0000256" key="4">
    <source>
        <dbReference type="PROSITE-ProRule" id="PRU00284"/>
    </source>
</evidence>
<sequence>MKKFEFKNLRLVRKIQVAVFAIAAVSTIIAVTALITTYQVSFKKERLNHSYFKPLNEIQKLTSNFRSIQFICMKFSISGFEGESQNNIKNIEALKKDVDSTLTKLKDVDFNVNIKKSFSETEKIWKEYKSVVVDAILSAGMMNDHEMATVITTTSGEELANKMMKNFTDIEKYLNDYGLELNNSIDLNLSNSRWIIIIGMTFGSLVLFVSLFKVAPSITKPVEEFKEVIHQFSLGNYDIELKSETKDEFGEMKEKLSLLKHAQIEKIKAAENIANGVFEKVTPASDKDELANCFNKEVNALEDITNEINRITEATKIGDLSIRGNSLKFSGGFKTILEGINNTLDSVILPIREGANVLSHMADGDLTKRVEGNYKGDLKLISESINKVAESLSLALQEVSELISSTASAANQISSSSEEMAAGASELNMQTSEVANSVDEMTRTILENTKNASYAAETAKEAGERAKHGGKVVNQTIEGIERIAIVVESSAETIFTLGKNSNKIGEIIQVIDEIADQTNLLALNAAIEAARAGEQGRGFAVVADEVRKLAERTTKATKEIAGMIKEIQKDTSEAVSSIKKGTEEVNKGKQLANEAGNVLNDIINVAEKVRDAAYQVAAASEEQSSSSEQISRNIESINNVTKESSSGINQIAKAAEDLSRLTVGLQNMISKFQLNNSNYNLISKQEFLIEN</sequence>
<feature type="transmembrane region" description="Helical" evidence="5">
    <location>
        <begin position="15"/>
        <end position="38"/>
    </location>
</feature>
<dbReference type="InterPro" id="IPR003660">
    <property type="entry name" value="HAMP_dom"/>
</dbReference>
<evidence type="ECO:0000313" key="8">
    <source>
        <dbReference type="EMBL" id="MDF1611280.1"/>
    </source>
</evidence>
<protein>
    <submittedName>
        <fullName evidence="8">Methyl-accepting chemotaxis protein</fullName>
    </submittedName>
</protein>
<feature type="domain" description="Methyl-accepting transducer" evidence="6">
    <location>
        <begin position="402"/>
        <end position="638"/>
    </location>
</feature>
<evidence type="ECO:0000256" key="2">
    <source>
        <dbReference type="ARBA" id="ARBA00023224"/>
    </source>
</evidence>
<dbReference type="PANTHER" id="PTHR32089">
    <property type="entry name" value="METHYL-ACCEPTING CHEMOTAXIS PROTEIN MCPB"/>
    <property type="match status" value="1"/>
</dbReference>
<feature type="transmembrane region" description="Helical" evidence="5">
    <location>
        <begin position="194"/>
        <end position="212"/>
    </location>
</feature>
<accession>A0AAE3TBW5</accession>
<dbReference type="SMART" id="SM00283">
    <property type="entry name" value="MA"/>
    <property type="match status" value="1"/>
</dbReference>
<comment type="caution">
    <text evidence="8">The sequence shown here is derived from an EMBL/GenBank/DDBJ whole genome shotgun (WGS) entry which is preliminary data.</text>
</comment>
<dbReference type="SMART" id="SM00304">
    <property type="entry name" value="HAMP"/>
    <property type="match status" value="2"/>
</dbReference>
<dbReference type="Pfam" id="PF00672">
    <property type="entry name" value="HAMP"/>
    <property type="match status" value="1"/>
</dbReference>
<keyword evidence="5" id="KW-1133">Transmembrane helix</keyword>
<name>A0AAE3TBW5_9BACT</name>
<evidence type="ECO:0000256" key="3">
    <source>
        <dbReference type="ARBA" id="ARBA00029447"/>
    </source>
</evidence>
<dbReference type="GO" id="GO:0004888">
    <property type="term" value="F:transmembrane signaling receptor activity"/>
    <property type="evidence" value="ECO:0007669"/>
    <property type="project" value="InterPro"/>
</dbReference>
<comment type="subcellular location">
    <subcellularLocation>
        <location evidence="1">Membrane</location>
    </subcellularLocation>
</comment>
<dbReference type="PANTHER" id="PTHR32089:SF112">
    <property type="entry name" value="LYSOZYME-LIKE PROTEIN-RELATED"/>
    <property type="match status" value="1"/>
</dbReference>
<feature type="domain" description="HAMP" evidence="7">
    <location>
        <begin position="345"/>
        <end position="397"/>
    </location>
</feature>
<dbReference type="SUPFAM" id="SSF58104">
    <property type="entry name" value="Methyl-accepting chemotaxis protein (MCP) signaling domain"/>
    <property type="match status" value="1"/>
</dbReference>
<dbReference type="InterPro" id="IPR024478">
    <property type="entry name" value="HlyB_4HB_MCP"/>
</dbReference>
<dbReference type="AlphaFoldDB" id="A0AAE3TBW5"/>
<evidence type="ECO:0000259" key="6">
    <source>
        <dbReference type="PROSITE" id="PS50111"/>
    </source>
</evidence>